<dbReference type="GO" id="GO:0016831">
    <property type="term" value="F:carboxy-lyase activity"/>
    <property type="evidence" value="ECO:0007669"/>
    <property type="project" value="UniProtKB-KW"/>
</dbReference>
<dbReference type="SUPFAM" id="SSF53383">
    <property type="entry name" value="PLP-dependent transferases"/>
    <property type="match status" value="1"/>
</dbReference>
<feature type="domain" description="Orn/Lys/Arg decarboxylases family 1 pyridoxal-P attachment site" evidence="6">
    <location>
        <begin position="238"/>
        <end position="252"/>
    </location>
</feature>
<dbReference type="Gene3D" id="3.90.100.10">
    <property type="entry name" value="Orn/Lys/Arg decarboxylase, C-terminal domain"/>
    <property type="match status" value="1"/>
</dbReference>
<dbReference type="CDD" id="cd00615">
    <property type="entry name" value="Orn_deC_like"/>
    <property type="match status" value="1"/>
</dbReference>
<reference evidence="7" key="1">
    <citation type="journal article" date="2015" name="Genome Announc.">
        <title>Draft Genome Sequence of Tolypothrix boutellei Strain VB521301.</title>
        <authorList>
            <person name="Chandrababunaidu M.M."/>
            <person name="Singh D."/>
            <person name="Sen D."/>
            <person name="Bhan S."/>
            <person name="Das S."/>
            <person name="Gupta A."/>
            <person name="Adhikary S.P."/>
            <person name="Tripathy S."/>
        </authorList>
    </citation>
    <scope>NUCLEOTIDE SEQUENCE</scope>
    <source>
        <strain evidence="7">VB521301</strain>
    </source>
</reference>
<name>A0A0C1N2V7_9CYAN</name>
<comment type="caution">
    <text evidence="7">The sequence shown here is derived from an EMBL/GenBank/DDBJ whole genome shotgun (WGS) entry which is preliminary data.</text>
</comment>
<proteinExistence type="inferred from homology"/>
<dbReference type="AlphaFoldDB" id="A0A0C1N2V7"/>
<keyword evidence="5" id="KW-0456">Lyase</keyword>
<evidence type="ECO:0000256" key="1">
    <source>
        <dbReference type="ARBA" id="ARBA00001933"/>
    </source>
</evidence>
<evidence type="ECO:0000256" key="2">
    <source>
        <dbReference type="ARBA" id="ARBA00010671"/>
    </source>
</evidence>
<evidence type="ECO:0000256" key="3">
    <source>
        <dbReference type="ARBA" id="ARBA00022793"/>
    </source>
</evidence>
<dbReference type="InterPro" id="IPR036633">
    <property type="entry name" value="Prn/Lys/Arg_de-COase_C_sf"/>
</dbReference>
<dbReference type="Pfam" id="PF03711">
    <property type="entry name" value="OKR_DC_1_C"/>
    <property type="match status" value="1"/>
</dbReference>
<accession>A0A0C1N2V7</accession>
<evidence type="ECO:0000256" key="4">
    <source>
        <dbReference type="ARBA" id="ARBA00022898"/>
    </source>
</evidence>
<dbReference type="InterPro" id="IPR000310">
    <property type="entry name" value="Orn/Lys/Arg_deCO2ase_major_dom"/>
</dbReference>
<dbReference type="Pfam" id="PF01276">
    <property type="entry name" value="OKR_DC_1"/>
    <property type="match status" value="1"/>
</dbReference>
<dbReference type="PROSITE" id="PS00703">
    <property type="entry name" value="OKR_DC_1"/>
    <property type="match status" value="1"/>
</dbReference>
<evidence type="ECO:0000313" key="7">
    <source>
        <dbReference type="EMBL" id="KIE06766.1"/>
    </source>
</evidence>
<dbReference type="SUPFAM" id="SSF55904">
    <property type="entry name" value="Ornithine decarboxylase C-terminal domain"/>
    <property type="match status" value="1"/>
</dbReference>
<keyword evidence="3" id="KW-0210">Decarboxylase</keyword>
<comment type="similarity">
    <text evidence="2">Belongs to the Orn/Lys/Arg decarboxylase class-I family.</text>
</comment>
<dbReference type="PANTHER" id="PTHR43277:SF4">
    <property type="entry name" value="ARGININE DECARBOXYLASE"/>
    <property type="match status" value="1"/>
</dbReference>
<dbReference type="InterPro" id="IPR008286">
    <property type="entry name" value="Prn/Lys/Arg_de-COase_C"/>
</dbReference>
<keyword evidence="4" id="KW-0663">Pyridoxal phosphate</keyword>
<dbReference type="PANTHER" id="PTHR43277">
    <property type="entry name" value="ARGININE DECARBOXYLASE"/>
    <property type="match status" value="1"/>
</dbReference>
<organism evidence="7">
    <name type="scientific">Tolypothrix bouteillei VB521301</name>
    <dbReference type="NCBI Taxonomy" id="1479485"/>
    <lineage>
        <taxon>Bacteria</taxon>
        <taxon>Bacillati</taxon>
        <taxon>Cyanobacteriota</taxon>
        <taxon>Cyanophyceae</taxon>
        <taxon>Nostocales</taxon>
        <taxon>Tolypothrichaceae</taxon>
        <taxon>Tolypothrix</taxon>
    </lineage>
</organism>
<dbReference type="InterPro" id="IPR052357">
    <property type="entry name" value="Orn_Lys_Arg_decarboxylase-I"/>
</dbReference>
<dbReference type="Gene3D" id="3.40.640.10">
    <property type="entry name" value="Type I PLP-dependent aspartate aminotransferase-like (Major domain)"/>
    <property type="match status" value="1"/>
</dbReference>
<evidence type="ECO:0000256" key="5">
    <source>
        <dbReference type="ARBA" id="ARBA00023239"/>
    </source>
</evidence>
<sequence>MTLDANDIFLKTYLPAMLDQNQTPLLDTLKACAERPHAPFYTPGHKRGQGISPLLTDVFGQSVFRADLPELAELDNLFSPNGVIHQAQQLAADAFGASQTWFLVNGSTCGIEAAILATCEADDKIILPRNVHSSAIAGLILSGAIPIFVYPEYDAVLDLAHGITPNAVHAALKKHPDAKAVLMVYPTYYGVCGDVRAIASLAHQHNIPLLVDEAHGAHFAFHPQLPTPALAAGADLTVQSIHKVLGAMTQASMLHIQGNRIDPDRVSKALQLVQSTSPSYILLASLDAARQQMALHGKELMSRTLELAENARNRISQIPGFSVLEISPNPAFQGAIALDKTRLTVTISGLGVTGFEAEEILNDKLGVTAELASLQHLTFIISLGNTQEDIEKLVQAFTILSTKINSRVWQIGSDIDSFSMRSELTSLNNSLCLSPRKAFFAATETLPLKETTERICAEIVCPYPPGIPVLMPGEVITKTALDYLQYIQRTGGFISGCADSSLNTLKVVKSH</sequence>
<comment type="cofactor">
    <cofactor evidence="1">
        <name>pyridoxal 5'-phosphate</name>
        <dbReference type="ChEBI" id="CHEBI:597326"/>
    </cofactor>
</comment>
<dbReference type="STRING" id="1479485.DA73_0236380"/>
<dbReference type="InterPro" id="IPR015421">
    <property type="entry name" value="PyrdxlP-dep_Trfase_major"/>
</dbReference>
<gene>
    <name evidence="7" type="ORF">DA73_0236380</name>
</gene>
<protein>
    <submittedName>
        <fullName evidence="7">Arginine decarboxylase</fullName>
    </submittedName>
</protein>
<dbReference type="InterPro" id="IPR015424">
    <property type="entry name" value="PyrdxlP-dep_Trfase"/>
</dbReference>
<dbReference type="EMBL" id="JHEG02000059">
    <property type="protein sequence ID" value="KIE06766.1"/>
    <property type="molecule type" value="Genomic_DNA"/>
</dbReference>
<evidence type="ECO:0000259" key="6">
    <source>
        <dbReference type="PROSITE" id="PS00703"/>
    </source>
</evidence>